<protein>
    <recommendedName>
        <fullName evidence="4">YhhN-like protein</fullName>
    </recommendedName>
</protein>
<name>A0A2W7N8G3_9BACT</name>
<dbReference type="EMBL" id="QKZK01000013">
    <property type="protein sequence ID" value="PZX16368.1"/>
    <property type="molecule type" value="Genomic_DNA"/>
</dbReference>
<gene>
    <name evidence="2" type="ORF">LX69_01862</name>
</gene>
<feature type="transmembrane region" description="Helical" evidence="1">
    <location>
        <begin position="142"/>
        <end position="165"/>
    </location>
</feature>
<proteinExistence type="predicted"/>
<accession>A0A2W7N8G3</accession>
<evidence type="ECO:0008006" key="4">
    <source>
        <dbReference type="Google" id="ProtNLM"/>
    </source>
</evidence>
<evidence type="ECO:0000256" key="1">
    <source>
        <dbReference type="SAM" id="Phobius"/>
    </source>
</evidence>
<feature type="transmembrane region" description="Helical" evidence="1">
    <location>
        <begin position="212"/>
        <end position="231"/>
    </location>
</feature>
<feature type="transmembrane region" description="Helical" evidence="1">
    <location>
        <begin position="71"/>
        <end position="91"/>
    </location>
</feature>
<dbReference type="AlphaFoldDB" id="A0A2W7N8G3"/>
<evidence type="ECO:0000313" key="3">
    <source>
        <dbReference type="Proteomes" id="UP000249239"/>
    </source>
</evidence>
<reference evidence="2 3" key="1">
    <citation type="submission" date="2018-06" db="EMBL/GenBank/DDBJ databases">
        <title>Genomic Encyclopedia of Archaeal and Bacterial Type Strains, Phase II (KMG-II): from individual species to whole genera.</title>
        <authorList>
            <person name="Goeker M."/>
        </authorList>
    </citation>
    <scope>NUCLEOTIDE SEQUENCE [LARGE SCALE GENOMIC DNA]</scope>
    <source>
        <strain evidence="2 3">DSM 6779</strain>
    </source>
</reference>
<comment type="caution">
    <text evidence="2">The sequence shown here is derived from an EMBL/GenBank/DDBJ whole genome shotgun (WGS) entry which is preliminary data.</text>
</comment>
<keyword evidence="1" id="KW-0472">Membrane</keyword>
<evidence type="ECO:0000313" key="2">
    <source>
        <dbReference type="EMBL" id="PZX16368.1"/>
    </source>
</evidence>
<feature type="transmembrane region" description="Helical" evidence="1">
    <location>
        <begin position="12"/>
        <end position="30"/>
    </location>
</feature>
<sequence length="271" mass="30919">MLPPMITSKNLGWTAAILIPLNLLLFLILPDGSLSMRYVSDFMPILTSLIACYCLFLAFKSFKTFDHTKLSWMLILIGTILNMLAESTYAFLEIYAHIDMSESFPTLADVFWCNAYLPLVSGMWVLYWAYKKSGFPMGNTKLYWLFATLFSIVISCVILYLLIPVMQDDETTLIAKIFYLFYPVADLFLVIPAVILMYITSLFGTAILSKPLRFLTIGFIFMTVADLIYSVLDWQDLYSNGNYTDLLWNAGYLAIGIAALRQKELIESFKI</sequence>
<keyword evidence="3" id="KW-1185">Reference proteome</keyword>
<feature type="transmembrane region" description="Helical" evidence="1">
    <location>
        <begin position="111"/>
        <end position="130"/>
    </location>
</feature>
<feature type="transmembrane region" description="Helical" evidence="1">
    <location>
        <begin position="177"/>
        <end position="200"/>
    </location>
</feature>
<organism evidence="2 3">
    <name type="scientific">Breznakibacter xylanolyticus</name>
    <dbReference type="NCBI Taxonomy" id="990"/>
    <lineage>
        <taxon>Bacteria</taxon>
        <taxon>Pseudomonadati</taxon>
        <taxon>Bacteroidota</taxon>
        <taxon>Bacteroidia</taxon>
        <taxon>Marinilabiliales</taxon>
        <taxon>Marinilabiliaceae</taxon>
        <taxon>Breznakibacter</taxon>
    </lineage>
</organism>
<dbReference type="RefSeq" id="WP_146260697.1">
    <property type="nucleotide sequence ID" value="NZ_QKZK01000013.1"/>
</dbReference>
<keyword evidence="1" id="KW-0812">Transmembrane</keyword>
<feature type="transmembrane region" description="Helical" evidence="1">
    <location>
        <begin position="42"/>
        <end position="59"/>
    </location>
</feature>
<keyword evidence="1" id="KW-1133">Transmembrane helix</keyword>
<dbReference type="Proteomes" id="UP000249239">
    <property type="component" value="Unassembled WGS sequence"/>
</dbReference>